<dbReference type="Pfam" id="PF13385">
    <property type="entry name" value="Laminin_G_3"/>
    <property type="match status" value="1"/>
</dbReference>
<dbReference type="Proteomes" id="UP001597389">
    <property type="component" value="Unassembled WGS sequence"/>
</dbReference>
<dbReference type="SUPFAM" id="SSF49899">
    <property type="entry name" value="Concanavalin A-like lectins/glucanases"/>
    <property type="match status" value="1"/>
</dbReference>
<dbReference type="RefSeq" id="WP_377087073.1">
    <property type="nucleotide sequence ID" value="NZ_JBHSJL010000014.1"/>
</dbReference>
<evidence type="ECO:0000313" key="2">
    <source>
        <dbReference type="EMBL" id="MFD2160146.1"/>
    </source>
</evidence>
<comment type="caution">
    <text evidence="2">The sequence shown here is derived from an EMBL/GenBank/DDBJ whole genome shotgun (WGS) entry which is preliminary data.</text>
</comment>
<dbReference type="PANTHER" id="PTHR30273:SF2">
    <property type="entry name" value="PROTEIN FECR"/>
    <property type="match status" value="1"/>
</dbReference>
<feature type="transmembrane region" description="Helical" evidence="1">
    <location>
        <begin position="94"/>
        <end position="114"/>
    </location>
</feature>
<dbReference type="Gene3D" id="2.60.120.1440">
    <property type="match status" value="1"/>
</dbReference>
<keyword evidence="1" id="KW-0812">Transmembrane</keyword>
<keyword evidence="1" id="KW-0472">Membrane</keyword>
<organism evidence="2 3">
    <name type="scientific">Rubritalea tangerina</name>
    <dbReference type="NCBI Taxonomy" id="430798"/>
    <lineage>
        <taxon>Bacteria</taxon>
        <taxon>Pseudomonadati</taxon>
        <taxon>Verrucomicrobiota</taxon>
        <taxon>Verrucomicrobiia</taxon>
        <taxon>Verrucomicrobiales</taxon>
        <taxon>Rubritaleaceae</taxon>
        <taxon>Rubritalea</taxon>
    </lineage>
</organism>
<protein>
    <submittedName>
        <fullName evidence="2">LamG-like jellyroll fold domain-containing protein</fullName>
    </submittedName>
</protein>
<dbReference type="PANTHER" id="PTHR30273">
    <property type="entry name" value="PERIPLASMIC SIGNAL SENSOR AND SIGMA FACTOR ACTIVATOR FECR-RELATED"/>
    <property type="match status" value="1"/>
</dbReference>
<evidence type="ECO:0000256" key="1">
    <source>
        <dbReference type="SAM" id="Phobius"/>
    </source>
</evidence>
<dbReference type="EMBL" id="JBHUJB010000073">
    <property type="protein sequence ID" value="MFD2160146.1"/>
    <property type="molecule type" value="Genomic_DNA"/>
</dbReference>
<gene>
    <name evidence="2" type="ORF">ACFSW8_14670</name>
</gene>
<dbReference type="InterPro" id="IPR013320">
    <property type="entry name" value="ConA-like_dom_sf"/>
</dbReference>
<reference evidence="3" key="1">
    <citation type="journal article" date="2019" name="Int. J. Syst. Evol. Microbiol.">
        <title>The Global Catalogue of Microorganisms (GCM) 10K type strain sequencing project: providing services to taxonomists for standard genome sequencing and annotation.</title>
        <authorList>
            <consortium name="The Broad Institute Genomics Platform"/>
            <consortium name="The Broad Institute Genome Sequencing Center for Infectious Disease"/>
            <person name="Wu L."/>
            <person name="Ma J."/>
        </authorList>
    </citation>
    <scope>NUCLEOTIDE SEQUENCE [LARGE SCALE GENOMIC DNA]</scope>
    <source>
        <strain evidence="3">CCUG 57942</strain>
    </source>
</reference>
<dbReference type="InterPro" id="IPR012373">
    <property type="entry name" value="Ferrdict_sens_TM"/>
</dbReference>
<dbReference type="Gene3D" id="2.60.120.200">
    <property type="match status" value="1"/>
</dbReference>
<proteinExistence type="predicted"/>
<evidence type="ECO:0000313" key="3">
    <source>
        <dbReference type="Proteomes" id="UP001597389"/>
    </source>
</evidence>
<accession>A0ABW4ZE52</accession>
<sequence>MYEDTFRGRYGLSGFDYEEAIYSLLDGSLDREGLLQLEKCLLEDADARAKYHEIVRVHTLLEVEAEQEPSLGESKVVSIEELQKRQKLRWMKRSVVAAAAVLLVGVSVLSFFYINQLGGGGNHVRFSKYSLVEVNGKDGVKGVMEGGVLEIGDELVMEQGCLELELGKGVRGIIEGPARLSLVGEDKVMMQQGVGWFDVSSGAEGFTVLTPHVEVVDLGTCFAVTTGMSVAARDEVHVFEGRVKVRSLQGTKQEKELHEGEAIEALFGGDLKAIPSKAGLFLTELPESLISRHWSFDDMASLGPQSKHPSVAKVGTQLSSGNRLRQVDGVIGKALDFAPGNGYVQTDWAGIESDRPRSVACWIKSPEHMPRGSIVEWGIPQSNAAKWRVTLNPAGERDGGVRGALRTEFGWGYVIGSTDLRDGKWHHVVSVYDGSGVGNGTSIRLYVDGKREAVSSVRENRVRTILDDSRSKPCQIGSGFHGLIDEVIIYDGVLPEEEILRLSRH</sequence>
<keyword evidence="3" id="KW-1185">Reference proteome</keyword>
<keyword evidence="1" id="KW-1133">Transmembrane helix</keyword>
<name>A0ABW4ZE52_9BACT</name>